<gene>
    <name evidence="3" type="ORF">SAMN04490205_4151</name>
    <name evidence="2" type="ORF">TU79_18325</name>
</gene>
<accession>A0A0R2ZCW7</accession>
<reference evidence="2 4" key="1">
    <citation type="submission" date="2015-02" db="EMBL/GenBank/DDBJ databases">
        <title>Two Pseudomonas sp. nov. isolated from raw milk.</title>
        <authorList>
            <person name="Wenning M."/>
            <person name="von Neubeck M."/>
            <person name="Huptas C."/>
            <person name="Scherer S."/>
        </authorList>
    </citation>
    <scope>NUCLEOTIDE SEQUENCE [LARGE SCALE GENOMIC DNA]</scope>
    <source>
        <strain evidence="2 4">DSM 14937</strain>
    </source>
</reference>
<name>A0A0R2ZCW7_9PSED</name>
<reference evidence="3 5" key="2">
    <citation type="submission" date="2016-10" db="EMBL/GenBank/DDBJ databases">
        <authorList>
            <person name="Varghese N."/>
            <person name="Submissions S."/>
        </authorList>
    </citation>
    <scope>NUCLEOTIDE SEQUENCE [LARGE SCALE GENOMIC DNA]</scope>
    <source>
        <strain evidence="3 5">BS3111</strain>
    </source>
</reference>
<dbReference type="InterPro" id="IPR041081">
    <property type="entry name" value="DUF5629"/>
</dbReference>
<evidence type="ECO:0000259" key="1">
    <source>
        <dbReference type="Pfam" id="PF18629"/>
    </source>
</evidence>
<dbReference type="PATRIC" id="fig|200450.4.peg.596"/>
<sequence>MTADNLATVLTTTDMLEIDGLHAFDFELSEQKLQITAMDGRAEKRWTFSLEQVEQATFDQTLQSWTLTGDSGEHRLICMSAITGNNNEEDDEHDDA</sequence>
<feature type="domain" description="DUF5629" evidence="1">
    <location>
        <begin position="31"/>
        <end position="82"/>
    </location>
</feature>
<evidence type="ECO:0000313" key="2">
    <source>
        <dbReference type="EMBL" id="KRP58719.1"/>
    </source>
</evidence>
<dbReference type="Proteomes" id="UP000183126">
    <property type="component" value="Chromosome I"/>
</dbReference>
<dbReference type="EMBL" id="LT629760">
    <property type="protein sequence ID" value="SDS93668.1"/>
    <property type="molecule type" value="Genomic_DNA"/>
</dbReference>
<protein>
    <recommendedName>
        <fullName evidence="1">DUF5629 domain-containing protein</fullName>
    </recommendedName>
</protein>
<dbReference type="AlphaFoldDB" id="A0A0R2ZCW7"/>
<evidence type="ECO:0000313" key="5">
    <source>
        <dbReference type="Proteomes" id="UP000183126"/>
    </source>
</evidence>
<proteinExistence type="predicted"/>
<keyword evidence="5" id="KW-1185">Reference proteome</keyword>
<dbReference type="EMBL" id="JYLK01000013">
    <property type="protein sequence ID" value="KRP58719.1"/>
    <property type="molecule type" value="Genomic_DNA"/>
</dbReference>
<dbReference type="Gene3D" id="2.30.29.190">
    <property type="match status" value="1"/>
</dbReference>
<dbReference type="Pfam" id="PF18629">
    <property type="entry name" value="DUF5629"/>
    <property type="match status" value="1"/>
</dbReference>
<evidence type="ECO:0000313" key="3">
    <source>
        <dbReference type="EMBL" id="SDS93668.1"/>
    </source>
</evidence>
<evidence type="ECO:0000313" key="4">
    <source>
        <dbReference type="Proteomes" id="UP000052019"/>
    </source>
</evidence>
<dbReference type="Proteomes" id="UP000052019">
    <property type="component" value="Unassembled WGS sequence"/>
</dbReference>
<dbReference type="OrthoDB" id="7013999at2"/>
<organism evidence="2 4">
    <name type="scientific">Pseudomonas trivialis</name>
    <dbReference type="NCBI Taxonomy" id="200450"/>
    <lineage>
        <taxon>Bacteria</taxon>
        <taxon>Pseudomonadati</taxon>
        <taxon>Pseudomonadota</taxon>
        <taxon>Gammaproteobacteria</taxon>
        <taxon>Pseudomonadales</taxon>
        <taxon>Pseudomonadaceae</taxon>
        <taxon>Pseudomonas</taxon>
    </lineage>
</organism>
<dbReference type="RefSeq" id="WP_057009296.1">
    <property type="nucleotide sequence ID" value="NZ_JYLK01000013.1"/>
</dbReference>